<dbReference type="STRING" id="525245.HMPREF0044_0855"/>
<dbReference type="EMBL" id="ACFG01000030">
    <property type="protein sequence ID" value="EEH63836.1"/>
    <property type="molecule type" value="Genomic_DNA"/>
</dbReference>
<dbReference type="RefSeq" id="WP_006546627.1">
    <property type="nucleotide sequence ID" value="NZ_DS999543.1"/>
</dbReference>
<dbReference type="AlphaFoldDB" id="C0VZX7"/>
<evidence type="ECO:0000313" key="2">
    <source>
        <dbReference type="EMBL" id="EEH63836.1"/>
    </source>
</evidence>
<gene>
    <name evidence="2" type="primary">rsrA</name>
    <name evidence="2" type="ORF">HMPREF0044_0855</name>
</gene>
<sequence length="85" mass="9596">MAYSVGCTACQEVEELLFLLADGELDENTQERLQAHLDGCGQCKTLLDVEMHLRQLIKHCFERPVPADLEAKIRSQLAELQIGRL</sequence>
<proteinExistence type="predicted"/>
<reference evidence="2 3" key="1">
    <citation type="submission" date="2009-01" db="EMBL/GenBank/DDBJ databases">
        <authorList>
            <person name="Qin X."/>
            <person name="Bachman B."/>
            <person name="Battles P."/>
            <person name="Bell A."/>
            <person name="Bess C."/>
            <person name="Bickham C."/>
            <person name="Chaboub L."/>
            <person name="Chen D."/>
            <person name="Coyle M."/>
            <person name="Deiros D.R."/>
            <person name="Dinh H."/>
            <person name="Forbes L."/>
            <person name="Fowler G."/>
            <person name="Francisco L."/>
            <person name="Fu Q."/>
            <person name="Gubbala S."/>
            <person name="Hale W."/>
            <person name="Han Y."/>
            <person name="Hemphill L."/>
            <person name="Highlander S.K."/>
            <person name="Hirani K."/>
            <person name="Hogues M."/>
            <person name="Jackson L."/>
            <person name="Jakkamsetti A."/>
            <person name="Javaid M."/>
            <person name="Jiang H."/>
            <person name="Korchina V."/>
            <person name="Kovar C."/>
            <person name="Lara F."/>
            <person name="Lee S."/>
            <person name="Mata R."/>
            <person name="Mathew T."/>
            <person name="Moen C."/>
            <person name="Morales K."/>
            <person name="Munidasa M."/>
            <person name="Nazareth L."/>
            <person name="Ngo R."/>
            <person name="Nguyen L."/>
            <person name="Okwuonu G."/>
            <person name="Ongeri F."/>
            <person name="Patil S."/>
            <person name="Petrosino J."/>
            <person name="Pham C."/>
            <person name="Pham P."/>
            <person name="Pu L.-L."/>
            <person name="Puazo M."/>
            <person name="Raj R."/>
            <person name="Reid J."/>
            <person name="Rouhana J."/>
            <person name="Saada N."/>
            <person name="Shang Y."/>
            <person name="Simmons D."/>
            <person name="Thornton R."/>
            <person name="Warren J."/>
            <person name="Weissenberger G."/>
            <person name="Zhang J."/>
            <person name="Zhang L."/>
            <person name="Zhou C."/>
            <person name="Zhu D."/>
            <person name="Muzny D."/>
            <person name="Worley K."/>
            <person name="Gibbs R."/>
        </authorList>
    </citation>
    <scope>NUCLEOTIDE SEQUENCE [LARGE SCALE GENOMIC DNA]</scope>
    <source>
        <strain evidence="2 3">DSM 15436</strain>
    </source>
</reference>
<dbReference type="HOGENOM" id="CLU_155928_4_1_11"/>
<feature type="domain" description="Putative zinc-finger" evidence="1">
    <location>
        <begin position="10"/>
        <end position="43"/>
    </location>
</feature>
<dbReference type="NCBIfam" id="TIGR03988">
    <property type="entry name" value="antisig_RsrA"/>
    <property type="match status" value="1"/>
</dbReference>
<dbReference type="Pfam" id="PF13490">
    <property type="entry name" value="zf-HC2"/>
    <property type="match status" value="1"/>
</dbReference>
<accession>C0VZX7</accession>
<protein>
    <submittedName>
        <fullName evidence="2">Mycothiol system anti-sigma-R factor</fullName>
    </submittedName>
</protein>
<dbReference type="Proteomes" id="UP000010301">
    <property type="component" value="Unassembled WGS sequence"/>
</dbReference>
<name>C0VZX7_9ACTO</name>
<keyword evidence="3" id="KW-1185">Reference proteome</keyword>
<evidence type="ECO:0000259" key="1">
    <source>
        <dbReference type="Pfam" id="PF13490"/>
    </source>
</evidence>
<dbReference type="InterPro" id="IPR027383">
    <property type="entry name" value="Znf_put"/>
</dbReference>
<organism evidence="2 3">
    <name type="scientific">Gleimia coleocanis DSM 15436</name>
    <dbReference type="NCBI Taxonomy" id="525245"/>
    <lineage>
        <taxon>Bacteria</taxon>
        <taxon>Bacillati</taxon>
        <taxon>Actinomycetota</taxon>
        <taxon>Actinomycetes</taxon>
        <taxon>Actinomycetales</taxon>
        <taxon>Actinomycetaceae</taxon>
        <taxon>Gleimia</taxon>
    </lineage>
</organism>
<dbReference type="InterPro" id="IPR024020">
    <property type="entry name" value="Anit_sigma_mycothiol_RsrA"/>
</dbReference>
<dbReference type="OrthoDB" id="3267840at2"/>
<evidence type="ECO:0000313" key="3">
    <source>
        <dbReference type="Proteomes" id="UP000010301"/>
    </source>
</evidence>
<comment type="caution">
    <text evidence="2">The sequence shown here is derived from an EMBL/GenBank/DDBJ whole genome shotgun (WGS) entry which is preliminary data.</text>
</comment>